<comment type="subcellular location">
    <subcellularLocation>
        <location evidence="2">Cell membrane</location>
    </subcellularLocation>
    <subcellularLocation>
        <location evidence="1">Membrane</location>
        <topology evidence="1">Single-pass membrane protein</topology>
    </subcellularLocation>
</comment>
<keyword evidence="5" id="KW-0645">Protease</keyword>
<dbReference type="GO" id="GO:0008658">
    <property type="term" value="F:penicillin binding"/>
    <property type="evidence" value="ECO:0007669"/>
    <property type="project" value="InterPro"/>
</dbReference>
<dbReference type="GO" id="GO:0005886">
    <property type="term" value="C:plasma membrane"/>
    <property type="evidence" value="ECO:0007669"/>
    <property type="project" value="UniProtKB-SubCell"/>
</dbReference>
<dbReference type="InterPro" id="IPR050515">
    <property type="entry name" value="Beta-lactam/transpept"/>
</dbReference>
<dbReference type="Pfam" id="PF03717">
    <property type="entry name" value="PBP_dimer"/>
    <property type="match status" value="1"/>
</dbReference>
<evidence type="ECO:0000256" key="12">
    <source>
        <dbReference type="ARBA" id="ARBA00023316"/>
    </source>
</evidence>
<dbReference type="GO" id="GO:0008360">
    <property type="term" value="P:regulation of cell shape"/>
    <property type="evidence" value="ECO:0007669"/>
    <property type="project" value="UniProtKB-KW"/>
</dbReference>
<keyword evidence="10 13" id="KW-1133">Transmembrane helix</keyword>
<accession>A0A2M7MGT7</accession>
<dbReference type="NCBIfam" id="TIGR03423">
    <property type="entry name" value="pbp2_mrdA"/>
    <property type="match status" value="1"/>
</dbReference>
<evidence type="ECO:0000256" key="7">
    <source>
        <dbReference type="ARBA" id="ARBA00022801"/>
    </source>
</evidence>
<keyword evidence="11 13" id="KW-0472">Membrane</keyword>
<dbReference type="PANTHER" id="PTHR30627">
    <property type="entry name" value="PEPTIDOGLYCAN D,D-TRANSPEPTIDASE"/>
    <property type="match status" value="1"/>
</dbReference>
<feature type="domain" description="Penicillin-binding protein transpeptidase" evidence="14">
    <location>
        <begin position="291"/>
        <end position="630"/>
    </location>
</feature>
<evidence type="ECO:0000256" key="5">
    <source>
        <dbReference type="ARBA" id="ARBA00022670"/>
    </source>
</evidence>
<evidence type="ECO:0000259" key="14">
    <source>
        <dbReference type="Pfam" id="PF00905"/>
    </source>
</evidence>
<evidence type="ECO:0000256" key="1">
    <source>
        <dbReference type="ARBA" id="ARBA00004167"/>
    </source>
</evidence>
<proteinExistence type="predicted"/>
<dbReference type="InterPro" id="IPR017790">
    <property type="entry name" value="Penicillin-binding_protein_2"/>
</dbReference>
<gene>
    <name evidence="16" type="primary">mrdA</name>
    <name evidence="16" type="ORF">COZ26_02935</name>
</gene>
<dbReference type="Pfam" id="PF00905">
    <property type="entry name" value="Transpeptidase"/>
    <property type="match status" value="1"/>
</dbReference>
<protein>
    <submittedName>
        <fullName evidence="16">Penicillin-binding protein 2</fullName>
    </submittedName>
</protein>
<dbReference type="InterPro" id="IPR012338">
    <property type="entry name" value="Beta-lactam/transpept-like"/>
</dbReference>
<evidence type="ECO:0000256" key="6">
    <source>
        <dbReference type="ARBA" id="ARBA00022692"/>
    </source>
</evidence>
<keyword evidence="7" id="KW-0378">Hydrolase</keyword>
<dbReference type="Gene3D" id="3.40.710.10">
    <property type="entry name" value="DD-peptidase/beta-lactamase superfamily"/>
    <property type="match status" value="1"/>
</dbReference>
<evidence type="ECO:0000259" key="15">
    <source>
        <dbReference type="Pfam" id="PF03717"/>
    </source>
</evidence>
<dbReference type="GO" id="GO:0071972">
    <property type="term" value="F:peptidoglycan L,D-transpeptidase activity"/>
    <property type="evidence" value="ECO:0007669"/>
    <property type="project" value="TreeGrafter"/>
</dbReference>
<dbReference type="AlphaFoldDB" id="A0A2M7MGT7"/>
<dbReference type="GO" id="GO:0009252">
    <property type="term" value="P:peptidoglycan biosynthetic process"/>
    <property type="evidence" value="ECO:0007669"/>
    <property type="project" value="UniProtKB-KW"/>
</dbReference>
<evidence type="ECO:0000313" key="16">
    <source>
        <dbReference type="EMBL" id="PIX92235.1"/>
    </source>
</evidence>
<dbReference type="InterPro" id="IPR005311">
    <property type="entry name" value="PBP_dimer"/>
</dbReference>
<dbReference type="EMBL" id="PFJV01000069">
    <property type="protein sequence ID" value="PIX92235.1"/>
    <property type="molecule type" value="Genomic_DNA"/>
</dbReference>
<feature type="transmembrane region" description="Helical" evidence="13">
    <location>
        <begin position="56"/>
        <end position="73"/>
    </location>
</feature>
<dbReference type="PANTHER" id="PTHR30627:SF2">
    <property type="entry name" value="PEPTIDOGLYCAN D,D-TRANSPEPTIDASE MRDA"/>
    <property type="match status" value="1"/>
</dbReference>
<evidence type="ECO:0000313" key="17">
    <source>
        <dbReference type="Proteomes" id="UP000230658"/>
    </source>
</evidence>
<evidence type="ECO:0000256" key="3">
    <source>
        <dbReference type="ARBA" id="ARBA00022475"/>
    </source>
</evidence>
<dbReference type="SUPFAM" id="SSF56601">
    <property type="entry name" value="beta-lactamase/transpeptidase-like"/>
    <property type="match status" value="1"/>
</dbReference>
<evidence type="ECO:0000256" key="2">
    <source>
        <dbReference type="ARBA" id="ARBA00004236"/>
    </source>
</evidence>
<comment type="caution">
    <text evidence="16">The sequence shown here is derived from an EMBL/GenBank/DDBJ whole genome shotgun (WGS) entry which is preliminary data.</text>
</comment>
<dbReference type="InterPro" id="IPR001460">
    <property type="entry name" value="PCN-bd_Tpept"/>
</dbReference>
<evidence type="ECO:0000256" key="10">
    <source>
        <dbReference type="ARBA" id="ARBA00022989"/>
    </source>
</evidence>
<name>A0A2M7MGT7_9BACT</name>
<dbReference type="GO" id="GO:0009002">
    <property type="term" value="F:serine-type D-Ala-D-Ala carboxypeptidase activity"/>
    <property type="evidence" value="ECO:0007669"/>
    <property type="project" value="InterPro"/>
</dbReference>
<keyword evidence="4" id="KW-0997">Cell inner membrane</keyword>
<dbReference type="SUPFAM" id="SSF56519">
    <property type="entry name" value="Penicillin binding protein dimerisation domain"/>
    <property type="match status" value="1"/>
</dbReference>
<reference evidence="17" key="1">
    <citation type="submission" date="2017-09" db="EMBL/GenBank/DDBJ databases">
        <title>Depth-based differentiation of microbial function through sediment-hosted aquifers and enrichment of novel symbionts in the deep terrestrial subsurface.</title>
        <authorList>
            <person name="Probst A.J."/>
            <person name="Ladd B."/>
            <person name="Jarett J.K."/>
            <person name="Geller-Mcgrath D.E."/>
            <person name="Sieber C.M.K."/>
            <person name="Emerson J.B."/>
            <person name="Anantharaman K."/>
            <person name="Thomas B.C."/>
            <person name="Malmstrom R."/>
            <person name="Stieglmeier M."/>
            <person name="Klingl A."/>
            <person name="Woyke T."/>
            <person name="Ryan C.M."/>
            <person name="Banfield J.F."/>
        </authorList>
    </citation>
    <scope>NUCLEOTIDE SEQUENCE [LARGE SCALE GENOMIC DNA]</scope>
</reference>
<keyword evidence="3" id="KW-1003">Cell membrane</keyword>
<evidence type="ECO:0000256" key="8">
    <source>
        <dbReference type="ARBA" id="ARBA00022960"/>
    </source>
</evidence>
<organism evidence="16 17">
    <name type="scientific">Candidatus Kuenenbacteria bacterium CG_4_10_14_3_um_filter_39_14</name>
    <dbReference type="NCBI Taxonomy" id="1974614"/>
    <lineage>
        <taxon>Bacteria</taxon>
        <taxon>Candidatus Kueneniibacteriota</taxon>
    </lineage>
</organism>
<dbReference type="Gene3D" id="3.90.1310.10">
    <property type="entry name" value="Penicillin-binding protein 2a (Domain 2)"/>
    <property type="match status" value="1"/>
</dbReference>
<evidence type="ECO:0000256" key="11">
    <source>
        <dbReference type="ARBA" id="ARBA00023136"/>
    </source>
</evidence>
<keyword evidence="6 13" id="KW-0812">Transmembrane</keyword>
<feature type="domain" description="Penicillin-binding protein dimerisation" evidence="15">
    <location>
        <begin position="99"/>
        <end position="252"/>
    </location>
</feature>
<evidence type="ECO:0000256" key="4">
    <source>
        <dbReference type="ARBA" id="ARBA00022519"/>
    </source>
</evidence>
<keyword evidence="12" id="KW-0961">Cell wall biogenesis/degradation</keyword>
<evidence type="ECO:0000256" key="9">
    <source>
        <dbReference type="ARBA" id="ARBA00022984"/>
    </source>
</evidence>
<dbReference type="InterPro" id="IPR036138">
    <property type="entry name" value="PBP_dimer_sf"/>
</dbReference>
<keyword evidence="9" id="KW-0573">Peptidoglycan synthesis</keyword>
<dbReference type="GO" id="GO:0006508">
    <property type="term" value="P:proteolysis"/>
    <property type="evidence" value="ECO:0007669"/>
    <property type="project" value="UniProtKB-KW"/>
</dbReference>
<sequence length="636" mass="71669">MFVFPWPNKLEKRKVKMHFKEDIEPQEVLLDKLAQKREVDLGISEKKFEVPLLKKILEGLFFFSVILFLLLFAKTSQLQIFEKGKLLALAEGNKFIIHKIQAERGVIYDSQMKQLAFNSMSFDLVCQKGDLPQEENERKRIFGEVTQILKINPEDLEKKIENAKTLEVLVSENLDRQTLIILETKIGELPGFQIKNNAVRDYPQGLYFAHLIGYKRKTGEKAGLEQSYDKALNEIPGEIKTERDARGNVISQEIISLPESGKSLVLWLDSGLQEKIAKALENTLKTIGKGGAVIALDPKTGGVLALVSLPSFDNNLFSQGMTEEQWEELNRDPQSPLFNRTIAGKYLTGSTIKPLIASAVLEEKIIDPDKKINCQGLIEVEHTYEPETTKFHDWRIHSWTDLRKAIAESCNVYFYTVGGGFGEQEGLGPTKIKEYLELFGWDEKTGIDLPGEAEGFIPDKEWKRKAFPEDPGWWDGNTYYLSIGQQYLQITPLEIVNSFAAIANGGRLLQPQVVKEIIDTSAGSPTIVKEMEPKIIREDFIDSQNLQIVREGMRQAVTGKNSPFASATLLNSLPVSAAAKTGTAELGGNRYHNWVTVFAPYEDPEIVLTVMIENVKGEQTAALPVAKEVLDWYFVR</sequence>
<dbReference type="Proteomes" id="UP000230658">
    <property type="component" value="Unassembled WGS sequence"/>
</dbReference>
<keyword evidence="8" id="KW-0133">Cell shape</keyword>
<dbReference type="GO" id="GO:0071555">
    <property type="term" value="P:cell wall organization"/>
    <property type="evidence" value="ECO:0007669"/>
    <property type="project" value="UniProtKB-KW"/>
</dbReference>
<evidence type="ECO:0000256" key="13">
    <source>
        <dbReference type="SAM" id="Phobius"/>
    </source>
</evidence>